<proteinExistence type="inferred from homology"/>
<sequence length="236" mass="24874">MTVPLDLALADIREGRPVVLVGSSDRPMAGALFVAAQHASPASINLMARHARGLICLALTVERAWKLGLQRMEARNRRSQESASTVSIEAREGVTTGISAFDRARTIATALDPEASAGDLVTPGHVFPLVAESGGVLQHAGYTEAAVDLAFLAGMTPAGVICEILDEQGNLAGPAYLEAFAVEHDMHIVQIADVIAACDREVGGVASGMVRRISGFREMARLNAAHVRADQCANLR</sequence>
<comment type="similarity">
    <text evidence="7">Belongs to the DHBP synthase family.</text>
</comment>
<protein>
    <recommendedName>
        <fullName evidence="4 7">3,4-dihydroxy-2-butanone 4-phosphate synthase</fullName>
        <shortName evidence="7">DHBP synthase</shortName>
        <ecNumber evidence="3 7">4.1.99.12</ecNumber>
    </recommendedName>
</protein>
<comment type="caution">
    <text evidence="8">The sequence shown here is derived from an EMBL/GenBank/DDBJ whole genome shotgun (WGS) entry which is preliminary data.</text>
</comment>
<dbReference type="AlphaFoldDB" id="T0HQ89"/>
<dbReference type="GO" id="GO:0008686">
    <property type="term" value="F:3,4-dihydroxy-2-butanone-4-phosphate synthase activity"/>
    <property type="evidence" value="ECO:0007669"/>
    <property type="project" value="UniProtKB-EC"/>
</dbReference>
<dbReference type="InterPro" id="IPR000422">
    <property type="entry name" value="DHBP_synthase_RibB"/>
</dbReference>
<organism evidence="8 9">
    <name type="scientific">Novosphingobium lindaniclasticum LE124</name>
    <dbReference type="NCBI Taxonomy" id="1096930"/>
    <lineage>
        <taxon>Bacteria</taxon>
        <taxon>Pseudomonadati</taxon>
        <taxon>Pseudomonadota</taxon>
        <taxon>Alphaproteobacteria</taxon>
        <taxon>Sphingomonadales</taxon>
        <taxon>Sphingomonadaceae</taxon>
        <taxon>Novosphingobium</taxon>
    </lineage>
</organism>
<gene>
    <name evidence="8" type="ORF">L284_12955</name>
</gene>
<keyword evidence="5 7" id="KW-0686">Riboflavin biosynthesis</keyword>
<evidence type="ECO:0000256" key="6">
    <source>
        <dbReference type="ARBA" id="ARBA00022723"/>
    </source>
</evidence>
<evidence type="ECO:0000313" key="8">
    <source>
        <dbReference type="EMBL" id="EQB14298.1"/>
    </source>
</evidence>
<keyword evidence="7" id="KW-0460">Magnesium</keyword>
<dbReference type="GO" id="GO:0046872">
    <property type="term" value="F:metal ion binding"/>
    <property type="evidence" value="ECO:0007669"/>
    <property type="project" value="UniProtKB-KW"/>
</dbReference>
<comment type="catalytic activity">
    <reaction evidence="7">
        <text>D-ribulose 5-phosphate = (2S)-2-hydroxy-3-oxobutyl phosphate + formate + H(+)</text>
        <dbReference type="Rhea" id="RHEA:18457"/>
        <dbReference type="ChEBI" id="CHEBI:15378"/>
        <dbReference type="ChEBI" id="CHEBI:15740"/>
        <dbReference type="ChEBI" id="CHEBI:58121"/>
        <dbReference type="ChEBI" id="CHEBI:58830"/>
        <dbReference type="EC" id="4.1.99.12"/>
    </reaction>
</comment>
<dbReference type="GO" id="GO:0005829">
    <property type="term" value="C:cytosol"/>
    <property type="evidence" value="ECO:0007669"/>
    <property type="project" value="TreeGrafter"/>
</dbReference>
<evidence type="ECO:0000256" key="5">
    <source>
        <dbReference type="ARBA" id="ARBA00022619"/>
    </source>
</evidence>
<evidence type="ECO:0000256" key="7">
    <source>
        <dbReference type="RuleBase" id="RU003843"/>
    </source>
</evidence>
<reference evidence="8 9" key="1">
    <citation type="journal article" date="2013" name="Genome Announc.">
        <title>Genome Sequence of Novosphingobium lindaniclasticum LE124T, Isolated from a Hexachlorocyclohexane Dumpsite.</title>
        <authorList>
            <person name="Saxena A."/>
            <person name="Nayyar N."/>
            <person name="Sangwan N."/>
            <person name="Kumari R."/>
            <person name="Khurana J.P."/>
            <person name="Lal R."/>
        </authorList>
    </citation>
    <scope>NUCLEOTIDE SEQUENCE [LARGE SCALE GENOMIC DNA]</scope>
    <source>
        <strain evidence="8 9">LE124</strain>
    </source>
</reference>
<dbReference type="PANTHER" id="PTHR21327">
    <property type="entry name" value="GTP CYCLOHYDROLASE II-RELATED"/>
    <property type="match status" value="1"/>
</dbReference>
<evidence type="ECO:0000256" key="2">
    <source>
        <dbReference type="ARBA" id="ARBA00004904"/>
    </source>
</evidence>
<dbReference type="PATRIC" id="fig|1096930.3.peg.2583"/>
<comment type="cofactor">
    <cofactor evidence="7">
        <name>Mg(2+)</name>
        <dbReference type="ChEBI" id="CHEBI:18420"/>
    </cofactor>
    <cofactor evidence="7">
        <name>Mn(2+)</name>
        <dbReference type="ChEBI" id="CHEBI:29035"/>
    </cofactor>
    <text evidence="7">Binds 2 divalent metal cations per subunit. Magnesium or manganese.</text>
</comment>
<comment type="pathway">
    <text evidence="2 7">Cofactor biosynthesis; riboflavin biosynthesis; 2-hydroxy-3-oxobutyl phosphate from D-ribulose 5-phosphate: step 1/1.</text>
</comment>
<evidence type="ECO:0000256" key="3">
    <source>
        <dbReference type="ARBA" id="ARBA00012153"/>
    </source>
</evidence>
<keyword evidence="6 7" id="KW-0479">Metal-binding</keyword>
<comment type="function">
    <text evidence="1 7">Catalyzes the conversion of D-ribulose 5-phosphate to formate and 3,4-dihydroxy-2-butanone 4-phosphate.</text>
</comment>
<keyword evidence="7" id="KW-0464">Manganese</keyword>
<comment type="subunit">
    <text evidence="7">Homodimer.</text>
</comment>
<evidence type="ECO:0000256" key="1">
    <source>
        <dbReference type="ARBA" id="ARBA00002284"/>
    </source>
</evidence>
<dbReference type="Proteomes" id="UP000015527">
    <property type="component" value="Unassembled WGS sequence"/>
</dbReference>
<keyword evidence="9" id="KW-1185">Reference proteome</keyword>
<dbReference type="UniPathway" id="UPA00275">
    <property type="reaction ID" value="UER00399"/>
</dbReference>
<dbReference type="eggNOG" id="COG0108">
    <property type="taxonomic scope" value="Bacteria"/>
</dbReference>
<dbReference type="Pfam" id="PF00926">
    <property type="entry name" value="DHBP_synthase"/>
    <property type="match status" value="1"/>
</dbReference>
<dbReference type="NCBIfam" id="TIGR00506">
    <property type="entry name" value="ribB"/>
    <property type="match status" value="1"/>
</dbReference>
<name>T0HQ89_9SPHN</name>
<evidence type="ECO:0000256" key="4">
    <source>
        <dbReference type="ARBA" id="ARBA00018836"/>
    </source>
</evidence>
<accession>T0HQ89</accession>
<dbReference type="PANTHER" id="PTHR21327:SF18">
    <property type="entry name" value="3,4-DIHYDROXY-2-BUTANONE 4-PHOSPHATE SYNTHASE"/>
    <property type="match status" value="1"/>
</dbReference>
<dbReference type="EMBL" id="ATHL01000082">
    <property type="protein sequence ID" value="EQB14298.1"/>
    <property type="molecule type" value="Genomic_DNA"/>
</dbReference>
<evidence type="ECO:0000313" key="9">
    <source>
        <dbReference type="Proteomes" id="UP000015527"/>
    </source>
</evidence>
<dbReference type="GO" id="GO:0009231">
    <property type="term" value="P:riboflavin biosynthetic process"/>
    <property type="evidence" value="ECO:0007669"/>
    <property type="project" value="UniProtKB-UniPathway"/>
</dbReference>
<dbReference type="EC" id="4.1.99.12" evidence="3 7"/>
<dbReference type="GO" id="GO:0003935">
    <property type="term" value="F:GTP cyclohydrolase II activity"/>
    <property type="evidence" value="ECO:0007669"/>
    <property type="project" value="TreeGrafter"/>
</dbReference>
<dbReference type="InterPro" id="IPR017945">
    <property type="entry name" value="DHBP_synth_RibB-like_a/b_dom"/>
</dbReference>
<dbReference type="Gene3D" id="3.90.870.10">
    <property type="entry name" value="DHBP synthase"/>
    <property type="match status" value="1"/>
</dbReference>
<keyword evidence="7" id="KW-0456">Lyase</keyword>
<dbReference type="OrthoDB" id="9793111at2"/>
<dbReference type="RefSeq" id="WP_021234423.1">
    <property type="nucleotide sequence ID" value="NZ_ATHL01000082.1"/>
</dbReference>
<dbReference type="SUPFAM" id="SSF55821">
    <property type="entry name" value="YrdC/RibB"/>
    <property type="match status" value="1"/>
</dbReference>